<keyword evidence="12" id="KW-0051">Antiviral defense</keyword>
<dbReference type="OrthoDB" id="416741at2759"/>
<keyword evidence="11 15" id="KW-0694">RNA-binding</keyword>
<evidence type="ECO:0008006" key="23">
    <source>
        <dbReference type="Google" id="ProtNLM"/>
    </source>
</evidence>
<evidence type="ECO:0000256" key="2">
    <source>
        <dbReference type="ARBA" id="ARBA00001946"/>
    </source>
</evidence>
<comment type="cofactor">
    <cofactor evidence="1">
        <name>Mn(2+)</name>
        <dbReference type="ChEBI" id="CHEBI:29035"/>
    </cofactor>
</comment>
<feature type="compositionally biased region" description="Basic and acidic residues" evidence="16">
    <location>
        <begin position="795"/>
        <end position="804"/>
    </location>
</feature>
<dbReference type="SMART" id="SM00490">
    <property type="entry name" value="HELICc"/>
    <property type="match status" value="1"/>
</dbReference>
<dbReference type="GO" id="GO:0004525">
    <property type="term" value="F:ribonuclease III activity"/>
    <property type="evidence" value="ECO:0007669"/>
    <property type="project" value="InterPro"/>
</dbReference>
<comment type="cofactor">
    <cofactor evidence="2">
        <name>Mg(2+)</name>
        <dbReference type="ChEBI" id="CHEBI:18420"/>
    </cofactor>
</comment>
<keyword evidence="13" id="KW-0464">Manganese</keyword>
<feature type="domain" description="RNase III" evidence="17">
    <location>
        <begin position="997"/>
        <end position="1139"/>
    </location>
</feature>
<dbReference type="PROSITE" id="PS51327">
    <property type="entry name" value="DICER_DSRBF"/>
    <property type="match status" value="1"/>
</dbReference>
<name>A0A9P9A008_9PEZI</name>
<dbReference type="InterPro" id="IPR001650">
    <property type="entry name" value="Helicase_C-like"/>
</dbReference>
<evidence type="ECO:0000256" key="9">
    <source>
        <dbReference type="ARBA" id="ARBA00022840"/>
    </source>
</evidence>
<comment type="caution">
    <text evidence="21">The sequence shown here is derived from an EMBL/GenBank/DDBJ whole genome shotgun (WGS) entry which is preliminary data.</text>
</comment>
<feature type="region of interest" description="Disordered" evidence="16">
    <location>
        <begin position="1"/>
        <end position="22"/>
    </location>
</feature>
<keyword evidence="3" id="KW-0930">Antiviral protein</keyword>
<evidence type="ECO:0000256" key="6">
    <source>
        <dbReference type="ARBA" id="ARBA00022741"/>
    </source>
</evidence>
<proteinExistence type="inferred from homology"/>
<dbReference type="Gene3D" id="3.30.160.380">
    <property type="entry name" value="Dicer dimerisation domain"/>
    <property type="match status" value="1"/>
</dbReference>
<keyword evidence="6" id="KW-0547">Nucleotide-binding</keyword>
<keyword evidence="8" id="KW-0347">Helicase</keyword>
<dbReference type="FunFam" id="1.10.1520.10:FF:000032">
    <property type="entry name" value="Dicer-like protein 2"/>
    <property type="match status" value="1"/>
</dbReference>
<dbReference type="SUPFAM" id="SSF52540">
    <property type="entry name" value="P-loop containing nucleoside triphosphate hydrolases"/>
    <property type="match status" value="1"/>
</dbReference>
<evidence type="ECO:0000256" key="15">
    <source>
        <dbReference type="PROSITE-ProRule" id="PRU00657"/>
    </source>
</evidence>
<keyword evidence="10" id="KW-0460">Magnesium</keyword>
<dbReference type="GO" id="GO:0005737">
    <property type="term" value="C:cytoplasm"/>
    <property type="evidence" value="ECO:0007669"/>
    <property type="project" value="TreeGrafter"/>
</dbReference>
<feature type="domain" description="Helicase C-terminal" evidence="19">
    <location>
        <begin position="414"/>
        <end position="585"/>
    </location>
</feature>
<evidence type="ECO:0000259" key="18">
    <source>
        <dbReference type="PROSITE" id="PS51192"/>
    </source>
</evidence>
<evidence type="ECO:0000256" key="5">
    <source>
        <dbReference type="ARBA" id="ARBA00022737"/>
    </source>
</evidence>
<dbReference type="InterPro" id="IPR011545">
    <property type="entry name" value="DEAD/DEAH_box_helicase_dom"/>
</dbReference>
<dbReference type="GO" id="GO:0046872">
    <property type="term" value="F:metal ion binding"/>
    <property type="evidence" value="ECO:0007669"/>
    <property type="project" value="UniProtKB-KW"/>
</dbReference>
<dbReference type="Pfam" id="PF03368">
    <property type="entry name" value="Dicer_dimer"/>
    <property type="match status" value="1"/>
</dbReference>
<dbReference type="CDD" id="cd18034">
    <property type="entry name" value="DEXHc_dicer"/>
    <property type="match status" value="1"/>
</dbReference>
<accession>A0A9P9A008</accession>
<dbReference type="GO" id="GO:0050688">
    <property type="term" value="P:regulation of defense response to virus"/>
    <property type="evidence" value="ECO:0007669"/>
    <property type="project" value="UniProtKB-KW"/>
</dbReference>
<protein>
    <recommendedName>
        <fullName evidence="23">Dicer-like protein 2</fullName>
    </recommendedName>
</protein>
<dbReference type="SUPFAM" id="SSF69065">
    <property type="entry name" value="RNase III domain-like"/>
    <property type="match status" value="2"/>
</dbReference>
<dbReference type="PROSITE" id="PS50142">
    <property type="entry name" value="RNASE_3_2"/>
    <property type="match status" value="2"/>
</dbReference>
<organism evidence="21 22">
    <name type="scientific">Truncatella angustata</name>
    <dbReference type="NCBI Taxonomy" id="152316"/>
    <lineage>
        <taxon>Eukaryota</taxon>
        <taxon>Fungi</taxon>
        <taxon>Dikarya</taxon>
        <taxon>Ascomycota</taxon>
        <taxon>Pezizomycotina</taxon>
        <taxon>Sordariomycetes</taxon>
        <taxon>Xylariomycetidae</taxon>
        <taxon>Amphisphaeriales</taxon>
        <taxon>Sporocadaceae</taxon>
        <taxon>Truncatella</taxon>
    </lineage>
</organism>
<evidence type="ECO:0000256" key="10">
    <source>
        <dbReference type="ARBA" id="ARBA00022842"/>
    </source>
</evidence>
<dbReference type="Pfam" id="PF00636">
    <property type="entry name" value="Ribonuclease_3"/>
    <property type="match status" value="2"/>
</dbReference>
<comment type="similarity">
    <text evidence="15">Belongs to the helicase family. Dicer subfamily.</text>
</comment>
<feature type="compositionally biased region" description="Acidic residues" evidence="16">
    <location>
        <begin position="1"/>
        <end position="10"/>
    </location>
</feature>
<comment type="function">
    <text evidence="14">Dicer-like endonuclease involved in cleaving double-stranded RNA in the RNA interference (RNAi) pathway. Produces 21 to 25 bp dsRNAs (siRNAs) which target the selective destruction of homologous RNAs leading to sequence-specific suppression of gene expression, called post-transcriptional gene silencing (PTGS). Part of a broad host defense response against viral infection and transposons.</text>
</comment>
<dbReference type="RefSeq" id="XP_045961012.1">
    <property type="nucleotide sequence ID" value="XM_046099472.1"/>
</dbReference>
<dbReference type="SMART" id="SM00535">
    <property type="entry name" value="RIBOc"/>
    <property type="match status" value="2"/>
</dbReference>
<evidence type="ECO:0000256" key="4">
    <source>
        <dbReference type="ARBA" id="ARBA00022723"/>
    </source>
</evidence>
<dbReference type="InterPro" id="IPR014001">
    <property type="entry name" value="Helicase_ATP-bd"/>
</dbReference>
<evidence type="ECO:0000256" key="14">
    <source>
        <dbReference type="ARBA" id="ARBA00025403"/>
    </source>
</evidence>
<evidence type="ECO:0000256" key="13">
    <source>
        <dbReference type="ARBA" id="ARBA00023211"/>
    </source>
</evidence>
<dbReference type="Proteomes" id="UP000758603">
    <property type="component" value="Unassembled WGS sequence"/>
</dbReference>
<dbReference type="InterPro" id="IPR036389">
    <property type="entry name" value="RNase_III_sf"/>
</dbReference>
<reference evidence="21" key="1">
    <citation type="journal article" date="2021" name="Nat. Commun.">
        <title>Genetic determinants of endophytism in the Arabidopsis root mycobiome.</title>
        <authorList>
            <person name="Mesny F."/>
            <person name="Miyauchi S."/>
            <person name="Thiergart T."/>
            <person name="Pickel B."/>
            <person name="Atanasova L."/>
            <person name="Karlsson M."/>
            <person name="Huettel B."/>
            <person name="Barry K.W."/>
            <person name="Haridas S."/>
            <person name="Chen C."/>
            <person name="Bauer D."/>
            <person name="Andreopoulos W."/>
            <person name="Pangilinan J."/>
            <person name="LaButti K."/>
            <person name="Riley R."/>
            <person name="Lipzen A."/>
            <person name="Clum A."/>
            <person name="Drula E."/>
            <person name="Henrissat B."/>
            <person name="Kohler A."/>
            <person name="Grigoriev I.V."/>
            <person name="Martin F.M."/>
            <person name="Hacquard S."/>
        </authorList>
    </citation>
    <scope>NUCLEOTIDE SEQUENCE</scope>
    <source>
        <strain evidence="21">MPI-SDFR-AT-0073</strain>
    </source>
</reference>
<dbReference type="GO" id="GO:0005524">
    <property type="term" value="F:ATP binding"/>
    <property type="evidence" value="ECO:0007669"/>
    <property type="project" value="UniProtKB-KW"/>
</dbReference>
<dbReference type="PROSITE" id="PS51192">
    <property type="entry name" value="HELICASE_ATP_BIND_1"/>
    <property type="match status" value="1"/>
</dbReference>
<evidence type="ECO:0000259" key="20">
    <source>
        <dbReference type="PROSITE" id="PS51327"/>
    </source>
</evidence>
<dbReference type="GO" id="GO:0030422">
    <property type="term" value="P:siRNA processing"/>
    <property type="evidence" value="ECO:0007669"/>
    <property type="project" value="TreeGrafter"/>
</dbReference>
<evidence type="ECO:0000256" key="16">
    <source>
        <dbReference type="SAM" id="MobiDB-lite"/>
    </source>
</evidence>
<dbReference type="InterPro" id="IPR005034">
    <property type="entry name" value="Dicer_dimerisation"/>
</dbReference>
<evidence type="ECO:0000256" key="12">
    <source>
        <dbReference type="ARBA" id="ARBA00023118"/>
    </source>
</evidence>
<sequence>MENYSFEEWETGSSSESSIPPVYENVGTPAVEELIAPVAPSPPAAGDREFQEEAKLHARGYQLEMLEASLNQNIIVAMDTGSGKTQVAVLRIQAELARSLPGKIVWFLAPTVALCYQQFNVVSSQISGATKMLSGNDGPEAWSSAQVWNAFLANVSVVVSTPEVLSQALLHGFVTMEILSLIVLDEAHNCVGNNPGSKVMSHYRKAKKAGLHIPAILGLTASPVMKTSEDSLERIEATLDAVCKTPITHRAELLAQVNRPEMILVPYDPVSDPVAFTTTHAMKSLQDVRNAMNIRHDPYIQQKKLEIQSGIHVDRSREELRGAVQKDTTPSIKQIRSLCRRTKTIRCELGTWAADYYIQFAITEFLNSVNNNDIILAAWTLAEKQYLANILRRVQLPQVDRTGDLPVTHKVTMLIEQLLACPTNALGIIFVEETATVTVLHALLSSHPLTRIRYRIGTMVGLSRSASRKGEIGEVNREDSLLNLKDFREGKINLLIATNVLEEGIDVPACNLVVCFDKPSNLKSFIQRRGRAREKNSKLILLHENGPNTQMTWEDLEEEMKKKYEAEGRENWKLNQLEESKDDYFPTFSTTTGNQMDIEHAKGHLEHLCNTLFSKQYVECRPYYLFSRQYTTRTKSEPPLIRATVVLPNSLPPHLRRIDGACSWYSEKKACKDAAFEAYRMLYDEGFVNEHLLPFKGEELIQSPEIRLPEEEVRERWNPWPRIARLCGVTERVRNTVSLADNGRLLCKFDLSLPIAIPAIPPFQVFWNDEPWVVEIQPGTYSTGTTSDPLVEINDLPRRGRDSSEESSNIFSGRPSDSPKDTMALLALAMGHRRLNIREEAQHVLHFHSKSGPIAASQSTLTLPHGSRPFTPELNDVERLSYLVRNTANGAPYFFDQWLPSQPSDNLVSRKLSSYYRKVLEEESTEGPWLALRNWPRRRDFLHRSRAVSSTQKASDKPYQTAWPVSCCRMDSTLAINVQFGALIPSIIHMIDIYLVTQELSETVLKELRFRDLSLLLAAISASSAREAENYQRLEFLGDVILKLLSTISVAVNYPQFPEGYLSKMRARIVSNSRLCRSTKETGIDKFIITKAFSGDKWQPLYADETALLEEVAGNRKLGTKVLADIVESLTGASYQDGGTDKSGMLKSLQCLRLLIPDNRWHTLEEGRHLLLLSKEHRDCLPTNLVAMEELLGYSFTYKNLLVEAVTHASYNMNLSSDRTYERLEFIGDAILDYIIIQKLWERNLSQSMMTTLRAACVNADLLGFFGMEWSLPQTTVNVVDGQPVSTTVRFPFWKFMRHTSPEIGALQKATEERHALEREAILEAIWRSPTFPWALLAHLHVPKFFSDIFESVIGAVWLDSGNLDCCRAIVERIGIMPYLERVLDQNVDVIHPKNKLGVLAVEKTVKYEVSREEDDMTRIRCKVYVGGEMVVEVGDGLYNDEIITRAAERAYDVLRRRNRREADGDAMEVDE</sequence>
<gene>
    <name evidence="21" type="ORF">BKA67DRAFT_532030</name>
</gene>
<keyword evidence="5" id="KW-0677">Repeat</keyword>
<feature type="domain" description="Dicer dsRNA-binding fold" evidence="20">
    <location>
        <begin position="601"/>
        <end position="702"/>
    </location>
</feature>
<evidence type="ECO:0000256" key="1">
    <source>
        <dbReference type="ARBA" id="ARBA00001936"/>
    </source>
</evidence>
<keyword evidence="22" id="KW-1185">Reference proteome</keyword>
<evidence type="ECO:0000256" key="3">
    <source>
        <dbReference type="ARBA" id="ARBA00022721"/>
    </source>
</evidence>
<dbReference type="PANTHER" id="PTHR14950:SF37">
    <property type="entry name" value="ENDORIBONUCLEASE DICER"/>
    <property type="match status" value="1"/>
</dbReference>
<dbReference type="Pfam" id="PF00270">
    <property type="entry name" value="DEAD"/>
    <property type="match status" value="1"/>
</dbReference>
<keyword evidence="9" id="KW-0067">ATP-binding</keyword>
<evidence type="ECO:0000259" key="17">
    <source>
        <dbReference type="PROSITE" id="PS50142"/>
    </source>
</evidence>
<dbReference type="Gene3D" id="1.10.1520.10">
    <property type="entry name" value="Ribonuclease III domain"/>
    <property type="match status" value="2"/>
</dbReference>
<keyword evidence="7" id="KW-0378">Hydrolase</keyword>
<keyword evidence="4" id="KW-0479">Metal-binding</keyword>
<dbReference type="InterPro" id="IPR038248">
    <property type="entry name" value="Dicer_dimer_sf"/>
</dbReference>
<dbReference type="InterPro" id="IPR027417">
    <property type="entry name" value="P-loop_NTPase"/>
</dbReference>
<dbReference type="EMBL" id="JAGPXC010000002">
    <property type="protein sequence ID" value="KAH6656778.1"/>
    <property type="molecule type" value="Genomic_DNA"/>
</dbReference>
<dbReference type="PROSITE" id="PS51194">
    <property type="entry name" value="HELICASE_CTER"/>
    <property type="match status" value="1"/>
</dbReference>
<dbReference type="Pfam" id="PF00271">
    <property type="entry name" value="Helicase_C"/>
    <property type="match status" value="1"/>
</dbReference>
<dbReference type="InterPro" id="IPR000999">
    <property type="entry name" value="RNase_III_dom"/>
</dbReference>
<dbReference type="Gene3D" id="3.40.50.300">
    <property type="entry name" value="P-loop containing nucleotide triphosphate hydrolases"/>
    <property type="match status" value="2"/>
</dbReference>
<feature type="domain" description="Helicase ATP-binding" evidence="18">
    <location>
        <begin position="65"/>
        <end position="241"/>
    </location>
</feature>
<evidence type="ECO:0000313" key="21">
    <source>
        <dbReference type="EMBL" id="KAH6656778.1"/>
    </source>
</evidence>
<evidence type="ECO:0000256" key="7">
    <source>
        <dbReference type="ARBA" id="ARBA00022801"/>
    </source>
</evidence>
<evidence type="ECO:0000256" key="8">
    <source>
        <dbReference type="ARBA" id="ARBA00022806"/>
    </source>
</evidence>
<dbReference type="GeneID" id="70128364"/>
<dbReference type="GO" id="GO:0005634">
    <property type="term" value="C:nucleus"/>
    <property type="evidence" value="ECO:0007669"/>
    <property type="project" value="TreeGrafter"/>
</dbReference>
<dbReference type="SMART" id="SM00487">
    <property type="entry name" value="DEXDc"/>
    <property type="match status" value="1"/>
</dbReference>
<dbReference type="CDD" id="cd00593">
    <property type="entry name" value="RIBOc"/>
    <property type="match status" value="2"/>
</dbReference>
<dbReference type="PANTHER" id="PTHR14950">
    <property type="entry name" value="DICER-RELATED"/>
    <property type="match status" value="1"/>
</dbReference>
<dbReference type="GO" id="GO:0004386">
    <property type="term" value="F:helicase activity"/>
    <property type="evidence" value="ECO:0007669"/>
    <property type="project" value="UniProtKB-KW"/>
</dbReference>
<evidence type="ECO:0000313" key="22">
    <source>
        <dbReference type="Proteomes" id="UP000758603"/>
    </source>
</evidence>
<dbReference type="GO" id="GO:0003723">
    <property type="term" value="F:RNA binding"/>
    <property type="evidence" value="ECO:0007669"/>
    <property type="project" value="UniProtKB-UniRule"/>
</dbReference>
<evidence type="ECO:0000256" key="11">
    <source>
        <dbReference type="ARBA" id="ARBA00022884"/>
    </source>
</evidence>
<evidence type="ECO:0000259" key="19">
    <source>
        <dbReference type="PROSITE" id="PS51194"/>
    </source>
</evidence>
<feature type="domain" description="RNase III" evidence="17">
    <location>
        <begin position="1185"/>
        <end position="1362"/>
    </location>
</feature>
<dbReference type="GO" id="GO:0051607">
    <property type="term" value="P:defense response to virus"/>
    <property type="evidence" value="ECO:0007669"/>
    <property type="project" value="UniProtKB-KW"/>
</dbReference>
<feature type="region of interest" description="Disordered" evidence="16">
    <location>
        <begin position="784"/>
        <end position="818"/>
    </location>
</feature>